<dbReference type="EMBL" id="QDGZ01000006">
    <property type="protein sequence ID" value="PVG81890.1"/>
    <property type="molecule type" value="Genomic_DNA"/>
</dbReference>
<dbReference type="SUPFAM" id="SSF54909">
    <property type="entry name" value="Dimeric alpha+beta barrel"/>
    <property type="match status" value="1"/>
</dbReference>
<evidence type="ECO:0000313" key="2">
    <source>
        <dbReference type="EMBL" id="PVG81890.1"/>
    </source>
</evidence>
<proteinExistence type="predicted"/>
<dbReference type="InterPro" id="IPR011008">
    <property type="entry name" value="Dimeric_a/b-barrel"/>
</dbReference>
<comment type="caution">
    <text evidence="2">The sequence shown here is derived from an EMBL/GenBank/DDBJ whole genome shotgun (WGS) entry which is preliminary data.</text>
</comment>
<dbReference type="Proteomes" id="UP000246018">
    <property type="component" value="Unassembled WGS sequence"/>
</dbReference>
<feature type="domain" description="ABM" evidence="1">
    <location>
        <begin position="5"/>
        <end position="69"/>
    </location>
</feature>
<dbReference type="Pfam" id="PF03992">
    <property type="entry name" value="ABM"/>
    <property type="match status" value="1"/>
</dbReference>
<keyword evidence="3" id="KW-1185">Reference proteome</keyword>
<dbReference type="InterPro" id="IPR007138">
    <property type="entry name" value="ABM_dom"/>
</dbReference>
<dbReference type="OrthoDB" id="5189550at2"/>
<dbReference type="Gene3D" id="3.30.70.100">
    <property type="match status" value="1"/>
</dbReference>
<gene>
    <name evidence="2" type="ORF">DDE18_14345</name>
</gene>
<evidence type="ECO:0000313" key="3">
    <source>
        <dbReference type="Proteomes" id="UP000246018"/>
    </source>
</evidence>
<dbReference type="AlphaFoldDB" id="A0A2T8F864"/>
<accession>A0A2T8F864</accession>
<protein>
    <recommendedName>
        <fullName evidence="1">ABM domain-containing protein</fullName>
    </recommendedName>
</protein>
<name>A0A2T8F864_9ACTN</name>
<reference evidence="2 3" key="1">
    <citation type="submission" date="2018-04" db="EMBL/GenBank/DDBJ databases">
        <title>Genome of Nocardioides gansuensis WSJ-1.</title>
        <authorList>
            <person name="Wu S."/>
            <person name="Wang G."/>
        </authorList>
    </citation>
    <scope>NUCLEOTIDE SEQUENCE [LARGE SCALE GENOMIC DNA]</scope>
    <source>
        <strain evidence="2 3">WSJ-1</strain>
    </source>
</reference>
<sequence>MAIKSIVEMKAKPGRRDELLGTLQQMSPGDVPGFIAAEHCRSIEDEDTVIGIYDWKSNEGRVAWSQSLHPGPRDQLTDLLAAPMRIVLAEHIE</sequence>
<organism evidence="2 3">
    <name type="scientific">Nocardioides gansuensis</name>
    <dbReference type="NCBI Taxonomy" id="2138300"/>
    <lineage>
        <taxon>Bacteria</taxon>
        <taxon>Bacillati</taxon>
        <taxon>Actinomycetota</taxon>
        <taxon>Actinomycetes</taxon>
        <taxon>Propionibacteriales</taxon>
        <taxon>Nocardioidaceae</taxon>
        <taxon>Nocardioides</taxon>
    </lineage>
</organism>
<evidence type="ECO:0000259" key="1">
    <source>
        <dbReference type="Pfam" id="PF03992"/>
    </source>
</evidence>
<dbReference type="RefSeq" id="WP_116572958.1">
    <property type="nucleotide sequence ID" value="NZ_QDGZ01000006.1"/>
</dbReference>